<gene>
    <name evidence="2" type="ORF">EWM64_g5264</name>
</gene>
<dbReference type="Proteomes" id="UP000298061">
    <property type="component" value="Unassembled WGS sequence"/>
</dbReference>
<evidence type="ECO:0000313" key="3">
    <source>
        <dbReference type="Proteomes" id="UP000298061"/>
    </source>
</evidence>
<dbReference type="Gene3D" id="1.20.1280.50">
    <property type="match status" value="1"/>
</dbReference>
<reference evidence="2 3" key="1">
    <citation type="submission" date="2019-02" db="EMBL/GenBank/DDBJ databases">
        <title>Genome sequencing of the rare red list fungi Hericium alpestre (H. flagellum).</title>
        <authorList>
            <person name="Buettner E."/>
            <person name="Kellner H."/>
        </authorList>
    </citation>
    <scope>NUCLEOTIDE SEQUENCE [LARGE SCALE GENOMIC DNA]</scope>
    <source>
        <strain evidence="2 3">DSM 108284</strain>
    </source>
</reference>
<dbReference type="OrthoDB" id="3268074at2759"/>
<name>A0A4Y9ZX24_9AGAM</name>
<dbReference type="EMBL" id="SFCI01000623">
    <property type="protein sequence ID" value="TFY78744.1"/>
    <property type="molecule type" value="Genomic_DNA"/>
</dbReference>
<feature type="non-terminal residue" evidence="2">
    <location>
        <position position="164"/>
    </location>
</feature>
<organism evidence="2 3">
    <name type="scientific">Hericium alpestre</name>
    <dbReference type="NCBI Taxonomy" id="135208"/>
    <lineage>
        <taxon>Eukaryota</taxon>
        <taxon>Fungi</taxon>
        <taxon>Dikarya</taxon>
        <taxon>Basidiomycota</taxon>
        <taxon>Agaricomycotina</taxon>
        <taxon>Agaricomycetes</taxon>
        <taxon>Russulales</taxon>
        <taxon>Hericiaceae</taxon>
        <taxon>Hericium</taxon>
    </lineage>
</organism>
<proteinExistence type="predicted"/>
<dbReference type="AlphaFoldDB" id="A0A4Y9ZX24"/>
<sequence length="164" mass="18333">MVYVFTVESISGRVPPETLSEIFLYCAPSKDQSPAGTIPTWMSITHVCRRWRAVALAHAAFWTTITCQNAPLTRLMLERSRNATVSVAYRGHGHGTKGFRANFKLVEPHLKRVRDLDLVCRQDTYRTLIGTCIYNDSPVLETLSLSCRGGLPPIFNPALKLDSP</sequence>
<evidence type="ECO:0000313" key="2">
    <source>
        <dbReference type="EMBL" id="TFY78744.1"/>
    </source>
</evidence>
<accession>A0A4Y9ZX24</accession>
<dbReference type="STRING" id="135208.A0A4Y9ZX24"/>
<dbReference type="InterPro" id="IPR001810">
    <property type="entry name" value="F-box_dom"/>
</dbReference>
<dbReference type="Pfam" id="PF12937">
    <property type="entry name" value="F-box-like"/>
    <property type="match status" value="1"/>
</dbReference>
<protein>
    <recommendedName>
        <fullName evidence="1">F-box domain-containing protein</fullName>
    </recommendedName>
</protein>
<feature type="domain" description="F-box" evidence="1">
    <location>
        <begin position="14"/>
        <end position="67"/>
    </location>
</feature>
<evidence type="ECO:0000259" key="1">
    <source>
        <dbReference type="Pfam" id="PF12937"/>
    </source>
</evidence>
<keyword evidence="3" id="KW-1185">Reference proteome</keyword>
<comment type="caution">
    <text evidence="2">The sequence shown here is derived from an EMBL/GenBank/DDBJ whole genome shotgun (WGS) entry which is preliminary data.</text>
</comment>